<dbReference type="RefSeq" id="WP_227888270.1">
    <property type="nucleotide sequence ID" value="NZ_CP085255.1"/>
</dbReference>
<evidence type="ECO:0000313" key="3">
    <source>
        <dbReference type="Proteomes" id="UP001163104"/>
    </source>
</evidence>
<sequence length="149" mass="17327">MAVNQESLFAYQPLPPFLYEAAFYAGIPAVRPWENNANYIPVLFDEWAGQKNLLGMHFTNRDRKAALDPMKVSLGLFLQMLYWTNGKPVNLLSDSGELSIKPVNSKERLDFIFARPAFYHSYIQLSELIAEMEKQYMRMLALEKMKKKR</sequence>
<evidence type="ECO:0000259" key="1">
    <source>
        <dbReference type="Pfam" id="PF21747"/>
    </source>
</evidence>
<dbReference type="EMBL" id="CP107027">
    <property type="protein sequence ID" value="UYG94790.1"/>
    <property type="molecule type" value="Genomic_DNA"/>
</dbReference>
<accession>A0AA46SIN9</accession>
<proteinExistence type="predicted"/>
<protein>
    <recommendedName>
        <fullName evidence="1">YpoC-like domain-containing protein</fullName>
    </recommendedName>
</protein>
<dbReference type="Proteomes" id="UP001163104">
    <property type="component" value="Chromosome"/>
</dbReference>
<dbReference type="AlphaFoldDB" id="A0AA46SIN9"/>
<evidence type="ECO:0000313" key="2">
    <source>
        <dbReference type="EMBL" id="UYG94790.1"/>
    </source>
</evidence>
<dbReference type="Pfam" id="PF21747">
    <property type="entry name" value="YpoC"/>
    <property type="match status" value="1"/>
</dbReference>
<feature type="domain" description="YpoC-like" evidence="1">
    <location>
        <begin position="38"/>
        <end position="144"/>
    </location>
</feature>
<name>A0AA46SIN9_CYTFI</name>
<organism evidence="2 3">
    <name type="scientific">Cytobacillus firmus</name>
    <name type="common">Bacillus firmus</name>
    <dbReference type="NCBI Taxonomy" id="1399"/>
    <lineage>
        <taxon>Bacteria</taxon>
        <taxon>Bacillati</taxon>
        <taxon>Bacillota</taxon>
        <taxon>Bacilli</taxon>
        <taxon>Bacillales</taxon>
        <taxon>Bacillaceae</taxon>
        <taxon>Cytobacillus</taxon>
    </lineage>
</organism>
<reference evidence="2" key="1">
    <citation type="submission" date="2022-10" db="EMBL/GenBank/DDBJ databases">
        <title>Mechanism of multi-heavy metal repair in Cytobacillus Firmus M7.</title>
        <authorList>
            <person name="Li X."/>
            <person name="Yu C."/>
        </authorList>
    </citation>
    <scope>NUCLEOTIDE SEQUENCE</scope>
    <source>
        <strain evidence="2">M7</strain>
    </source>
</reference>
<dbReference type="InterPro" id="IPR048427">
    <property type="entry name" value="YpoC"/>
</dbReference>
<gene>
    <name evidence="2" type="ORF">OD459_21795</name>
</gene>